<proteinExistence type="predicted"/>
<gene>
    <name evidence="3" type="ORF">JGS22_015450</name>
</gene>
<evidence type="ECO:0000259" key="2">
    <source>
        <dbReference type="PROSITE" id="PS50006"/>
    </source>
</evidence>
<dbReference type="Proteomes" id="UP000694501">
    <property type="component" value="Unassembled WGS sequence"/>
</dbReference>
<comment type="caution">
    <text evidence="3">The sequence shown here is derived from an EMBL/GenBank/DDBJ whole genome shotgun (WGS) entry which is preliminary data.</text>
</comment>
<dbReference type="Pfam" id="PF00498">
    <property type="entry name" value="FHA"/>
    <property type="match status" value="1"/>
</dbReference>
<dbReference type="PROSITE" id="PS50006">
    <property type="entry name" value="FHA_DOMAIN"/>
    <property type="match status" value="1"/>
</dbReference>
<feature type="region of interest" description="Disordered" evidence="1">
    <location>
        <begin position="1"/>
        <end position="232"/>
    </location>
</feature>
<dbReference type="CDD" id="cd00060">
    <property type="entry name" value="FHA"/>
    <property type="match status" value="1"/>
</dbReference>
<organism evidence="3 4">
    <name type="scientific">Streptomyces tardus</name>
    <dbReference type="NCBI Taxonomy" id="2780544"/>
    <lineage>
        <taxon>Bacteria</taxon>
        <taxon>Bacillati</taxon>
        <taxon>Actinomycetota</taxon>
        <taxon>Actinomycetes</taxon>
        <taxon>Kitasatosporales</taxon>
        <taxon>Streptomycetaceae</taxon>
        <taxon>Streptomyces</taxon>
    </lineage>
</organism>
<name>A0A949JPQ0_9ACTN</name>
<reference evidence="3" key="1">
    <citation type="submission" date="2021-06" db="EMBL/GenBank/DDBJ databases">
        <title>Sequencing of actinobacteria type strains.</title>
        <authorList>
            <person name="Nguyen G.-S."/>
            <person name="Wentzel A."/>
        </authorList>
    </citation>
    <scope>NUCLEOTIDE SEQUENCE</scope>
    <source>
        <strain evidence="3">P38-E01</strain>
    </source>
</reference>
<dbReference type="InterPro" id="IPR050923">
    <property type="entry name" value="Cell_Proc_Reg/RNA_Proc"/>
</dbReference>
<dbReference type="PANTHER" id="PTHR23308">
    <property type="entry name" value="NUCLEAR INHIBITOR OF PROTEIN PHOSPHATASE-1"/>
    <property type="match status" value="1"/>
</dbReference>
<dbReference type="SMART" id="SM00240">
    <property type="entry name" value="FHA"/>
    <property type="match status" value="1"/>
</dbReference>
<feature type="compositionally biased region" description="Low complexity" evidence="1">
    <location>
        <begin position="85"/>
        <end position="108"/>
    </location>
</feature>
<dbReference type="AlphaFoldDB" id="A0A949JPQ0"/>
<evidence type="ECO:0000313" key="3">
    <source>
        <dbReference type="EMBL" id="MBU7598966.1"/>
    </source>
</evidence>
<protein>
    <submittedName>
        <fullName evidence="3">FHA domain-containing protein</fullName>
    </submittedName>
</protein>
<feature type="compositionally biased region" description="Pro residues" evidence="1">
    <location>
        <begin position="1"/>
        <end position="18"/>
    </location>
</feature>
<feature type="domain" description="FHA" evidence="2">
    <location>
        <begin position="276"/>
        <end position="335"/>
    </location>
</feature>
<feature type="compositionally biased region" description="Low complexity" evidence="1">
    <location>
        <begin position="182"/>
        <end position="231"/>
    </location>
</feature>
<sequence length="364" mass="38711">MTGQPTPYPTPGPPPGGYPPQSGAAPLDYTDSGRTNRTAERIPPGTGQVPGAGQGAETSWNLAPPSAGAPAPQYNRQPPSPQHPSPSEQSYPQGQQPPQGPYPGQGQQPFGGGTGHVQGGAPQYPGAPEQSYTQGQQPPAQQYPPEQQPQYGYPPQQTGAPQQAQQFAPQAPPPHQHPQHPQHPQQGEQHGRPQQFAPQGQQPYQQPYGQQVPGQQVPGQQMPGQQQGPPGAWRVIITQDPEYFQAMMERSGPEGAGLQIPQPGPGQQLPLTGHQITIGRRRQSTGEAPDIDLGRAPEDPGVSHQHALLVQQPDGSWAVVDQDSTNGTTLNGAEDPIQPFIPVTLQEGDRVHVGAWTTITLHRG</sequence>
<keyword evidence="4" id="KW-1185">Reference proteome</keyword>
<feature type="compositionally biased region" description="Gly residues" evidence="1">
    <location>
        <begin position="109"/>
        <end position="118"/>
    </location>
</feature>
<feature type="compositionally biased region" description="Low complexity" evidence="1">
    <location>
        <begin position="134"/>
        <end position="169"/>
    </location>
</feature>
<dbReference type="InterPro" id="IPR000253">
    <property type="entry name" value="FHA_dom"/>
</dbReference>
<evidence type="ECO:0000256" key="1">
    <source>
        <dbReference type="SAM" id="MobiDB-lite"/>
    </source>
</evidence>
<accession>A0A949JPQ0</accession>
<dbReference type="EMBL" id="JAELVF020000001">
    <property type="protein sequence ID" value="MBU7598966.1"/>
    <property type="molecule type" value="Genomic_DNA"/>
</dbReference>
<evidence type="ECO:0000313" key="4">
    <source>
        <dbReference type="Proteomes" id="UP000694501"/>
    </source>
</evidence>